<evidence type="ECO:0000256" key="5">
    <source>
        <dbReference type="ARBA" id="ARBA00022692"/>
    </source>
</evidence>
<dbReference type="EMBL" id="LFYR01002205">
    <property type="protein sequence ID" value="KMZ56257.1"/>
    <property type="molecule type" value="Genomic_DNA"/>
</dbReference>
<feature type="transmembrane region" description="Helical" evidence="8">
    <location>
        <begin position="47"/>
        <end position="67"/>
    </location>
</feature>
<keyword evidence="12" id="KW-1185">Reference proteome</keyword>
<evidence type="ECO:0000313" key="12">
    <source>
        <dbReference type="Proteomes" id="UP000036987"/>
    </source>
</evidence>
<dbReference type="AlphaFoldDB" id="A0A0K9NJK2"/>
<dbReference type="OrthoDB" id="772477at2759"/>
<keyword evidence="5 8" id="KW-0812">Transmembrane</keyword>
<evidence type="ECO:0000256" key="6">
    <source>
        <dbReference type="ARBA" id="ARBA00022989"/>
    </source>
</evidence>
<sequence>MAMKHEDNIPPPPGYDEMTKASNSNNPSNVKVAEIEASTPGYSRNEVIGLILRSLAIVLTFIATVIISASKHSESIFALTDLPANRYFVAANSIVLIYTMATLLILYASRFVEIKSRDSGILLKTITARVFLIADMLMMAFLFSAVGAASAIRCTIPHKLSEMYLCPNFTAGIVMSMLAAFDYIAIAILSAINFNL</sequence>
<gene>
    <name evidence="11" type="ORF">ZOSMA_97G00240</name>
</gene>
<evidence type="ECO:0000256" key="7">
    <source>
        <dbReference type="ARBA" id="ARBA00023136"/>
    </source>
</evidence>
<dbReference type="PANTHER" id="PTHR33573">
    <property type="entry name" value="CASP-LIKE PROTEIN 4A4"/>
    <property type="match status" value="1"/>
</dbReference>
<dbReference type="Proteomes" id="UP000036987">
    <property type="component" value="Unassembled WGS sequence"/>
</dbReference>
<dbReference type="GO" id="GO:0005886">
    <property type="term" value="C:plasma membrane"/>
    <property type="evidence" value="ECO:0007669"/>
    <property type="project" value="UniProtKB-SubCell"/>
</dbReference>
<dbReference type="Pfam" id="PF04535">
    <property type="entry name" value="CASP_dom"/>
    <property type="match status" value="1"/>
</dbReference>
<evidence type="ECO:0000256" key="3">
    <source>
        <dbReference type="ARBA" id="ARBA00011489"/>
    </source>
</evidence>
<evidence type="ECO:0000256" key="4">
    <source>
        <dbReference type="ARBA" id="ARBA00022475"/>
    </source>
</evidence>
<evidence type="ECO:0000313" key="11">
    <source>
        <dbReference type="EMBL" id="KMZ56257.1"/>
    </source>
</evidence>
<protein>
    <recommendedName>
        <fullName evidence="8">CASP-like protein</fullName>
    </recommendedName>
</protein>
<comment type="subunit">
    <text evidence="3 8">Homodimer and heterodimers.</text>
</comment>
<evidence type="ECO:0000256" key="1">
    <source>
        <dbReference type="ARBA" id="ARBA00004651"/>
    </source>
</evidence>
<feature type="transmembrane region" description="Helical" evidence="8">
    <location>
        <begin position="130"/>
        <end position="152"/>
    </location>
</feature>
<feature type="region of interest" description="Disordered" evidence="9">
    <location>
        <begin position="1"/>
        <end position="27"/>
    </location>
</feature>
<comment type="caution">
    <text evidence="11">The sequence shown here is derived from an EMBL/GenBank/DDBJ whole genome shotgun (WGS) entry which is preliminary data.</text>
</comment>
<evidence type="ECO:0000256" key="2">
    <source>
        <dbReference type="ARBA" id="ARBA00007651"/>
    </source>
</evidence>
<dbReference type="InterPro" id="IPR006702">
    <property type="entry name" value="CASP_dom"/>
</dbReference>
<comment type="subcellular location">
    <subcellularLocation>
        <location evidence="1 8">Cell membrane</location>
        <topology evidence="1 8">Multi-pass membrane protein</topology>
    </subcellularLocation>
</comment>
<evidence type="ECO:0000256" key="8">
    <source>
        <dbReference type="RuleBase" id="RU361233"/>
    </source>
</evidence>
<proteinExistence type="inferred from homology"/>
<feature type="transmembrane region" description="Helical" evidence="8">
    <location>
        <begin position="172"/>
        <end position="194"/>
    </location>
</feature>
<keyword evidence="4 8" id="KW-1003">Cell membrane</keyword>
<name>A0A0K9NJK2_ZOSMR</name>
<evidence type="ECO:0000259" key="10">
    <source>
        <dbReference type="Pfam" id="PF04535"/>
    </source>
</evidence>
<accession>A0A0K9NJK2</accession>
<comment type="similarity">
    <text evidence="2 8">Belongs to the Casparian strip membrane proteins (CASP) family.</text>
</comment>
<evidence type="ECO:0000256" key="9">
    <source>
        <dbReference type="SAM" id="MobiDB-lite"/>
    </source>
</evidence>
<keyword evidence="7 8" id="KW-0472">Membrane</keyword>
<dbReference type="PANTHER" id="PTHR33573:SF47">
    <property type="entry name" value="CASP-LIKE PROTEIN 1U1"/>
    <property type="match status" value="1"/>
</dbReference>
<feature type="transmembrane region" description="Helical" evidence="8">
    <location>
        <begin position="87"/>
        <end position="109"/>
    </location>
</feature>
<feature type="domain" description="Casparian strip membrane protein" evidence="10">
    <location>
        <begin position="45"/>
        <end position="180"/>
    </location>
</feature>
<keyword evidence="6 8" id="KW-1133">Transmembrane helix</keyword>
<organism evidence="11 12">
    <name type="scientific">Zostera marina</name>
    <name type="common">Eelgrass</name>
    <dbReference type="NCBI Taxonomy" id="29655"/>
    <lineage>
        <taxon>Eukaryota</taxon>
        <taxon>Viridiplantae</taxon>
        <taxon>Streptophyta</taxon>
        <taxon>Embryophyta</taxon>
        <taxon>Tracheophyta</taxon>
        <taxon>Spermatophyta</taxon>
        <taxon>Magnoliopsida</taxon>
        <taxon>Liliopsida</taxon>
        <taxon>Zosteraceae</taxon>
        <taxon>Zostera</taxon>
    </lineage>
</organism>
<reference evidence="12" key="1">
    <citation type="journal article" date="2016" name="Nature">
        <title>The genome of the seagrass Zostera marina reveals angiosperm adaptation to the sea.</title>
        <authorList>
            <person name="Olsen J.L."/>
            <person name="Rouze P."/>
            <person name="Verhelst B."/>
            <person name="Lin Y.-C."/>
            <person name="Bayer T."/>
            <person name="Collen J."/>
            <person name="Dattolo E."/>
            <person name="De Paoli E."/>
            <person name="Dittami S."/>
            <person name="Maumus F."/>
            <person name="Michel G."/>
            <person name="Kersting A."/>
            <person name="Lauritano C."/>
            <person name="Lohaus R."/>
            <person name="Toepel M."/>
            <person name="Tonon T."/>
            <person name="Vanneste K."/>
            <person name="Amirebrahimi M."/>
            <person name="Brakel J."/>
            <person name="Bostroem C."/>
            <person name="Chovatia M."/>
            <person name="Grimwood J."/>
            <person name="Jenkins J.W."/>
            <person name="Jueterbock A."/>
            <person name="Mraz A."/>
            <person name="Stam W.T."/>
            <person name="Tice H."/>
            <person name="Bornberg-Bauer E."/>
            <person name="Green P.J."/>
            <person name="Pearson G.A."/>
            <person name="Procaccini G."/>
            <person name="Duarte C.M."/>
            <person name="Schmutz J."/>
            <person name="Reusch T.B.H."/>
            <person name="Van de Peer Y."/>
        </authorList>
    </citation>
    <scope>NUCLEOTIDE SEQUENCE [LARGE SCALE GENOMIC DNA]</scope>
    <source>
        <strain evidence="12">cv. Finnish</strain>
    </source>
</reference>